<protein>
    <recommendedName>
        <fullName evidence="3">Muconolactone isomerase domain-containing protein</fullName>
    </recommendedName>
</protein>
<accession>A0A1F5UVN7</accession>
<comment type="caution">
    <text evidence="1">The sequence shown here is derived from an EMBL/GenBank/DDBJ whole genome shotgun (WGS) entry which is preliminary data.</text>
</comment>
<dbReference type="Proteomes" id="UP000179157">
    <property type="component" value="Unassembled WGS sequence"/>
</dbReference>
<dbReference type="InterPro" id="IPR021734">
    <property type="entry name" value="DUF3303"/>
</dbReference>
<reference evidence="1 2" key="1">
    <citation type="journal article" date="2016" name="Nat. Commun.">
        <title>Thousands of microbial genomes shed light on interconnected biogeochemical processes in an aquifer system.</title>
        <authorList>
            <person name="Anantharaman K."/>
            <person name="Brown C.T."/>
            <person name="Hug L.A."/>
            <person name="Sharon I."/>
            <person name="Castelle C.J."/>
            <person name="Probst A.J."/>
            <person name="Thomas B.C."/>
            <person name="Singh A."/>
            <person name="Wilkins M.J."/>
            <person name="Karaoz U."/>
            <person name="Brodie E.L."/>
            <person name="Williams K.H."/>
            <person name="Hubbard S.S."/>
            <person name="Banfield J.F."/>
        </authorList>
    </citation>
    <scope>NUCLEOTIDE SEQUENCE [LARGE SCALE GENOMIC DNA]</scope>
    <source>
        <strain evidence="2">RBG_16_55_9</strain>
    </source>
</reference>
<evidence type="ECO:0000313" key="2">
    <source>
        <dbReference type="Proteomes" id="UP000179157"/>
    </source>
</evidence>
<name>A0A1F5UVN7_FRAXR</name>
<dbReference type="Pfam" id="PF11746">
    <property type="entry name" value="DUF3303"/>
    <property type="match status" value="1"/>
</dbReference>
<evidence type="ECO:0008006" key="3">
    <source>
        <dbReference type="Google" id="ProtNLM"/>
    </source>
</evidence>
<proteinExistence type="predicted"/>
<organism evidence="1 2">
    <name type="scientific">Fraserbacteria sp. (strain RBG_16_55_9)</name>
    <dbReference type="NCBI Taxonomy" id="1817864"/>
    <lineage>
        <taxon>Bacteria</taxon>
        <taxon>Candidatus Fraseribacteriota</taxon>
    </lineage>
</organism>
<dbReference type="EMBL" id="MFGX01000061">
    <property type="protein sequence ID" value="OGF55219.1"/>
    <property type="molecule type" value="Genomic_DNA"/>
</dbReference>
<evidence type="ECO:0000313" key="1">
    <source>
        <dbReference type="EMBL" id="OGF55219.1"/>
    </source>
</evidence>
<dbReference type="AlphaFoldDB" id="A0A1F5UVN7"/>
<sequence>MRYIVRFQIPIESGNAALRDPKFGEKLQRVLSEMKAETAYFTTVDGQRGGYIVVNFDDASKIAAIAEPLFLWLKADVEFIPVMLAEDLAKAGPAIAAAVQKWG</sequence>
<gene>
    <name evidence="1" type="ORF">A2Z21_03125</name>
</gene>